<dbReference type="EMBL" id="PP511446">
    <property type="protein sequence ID" value="XCD04338.1"/>
    <property type="molecule type" value="Genomic_DNA"/>
</dbReference>
<dbReference type="EMBL" id="PP511390">
    <property type="protein sequence ID" value="XCD03845.1"/>
    <property type="molecule type" value="Genomic_DNA"/>
</dbReference>
<evidence type="ECO:0000313" key="6">
    <source>
        <dbReference type="EMBL" id="XCD05844.1"/>
    </source>
</evidence>
<evidence type="ECO:0000313" key="9">
    <source>
        <dbReference type="EMBL" id="XCD06811.1"/>
    </source>
</evidence>
<dbReference type="EMBL" id="PP511651">
    <property type="protein sequence ID" value="XCD06280.1"/>
    <property type="molecule type" value="Genomic_DNA"/>
</dbReference>
<name>A0AAU8AZ15_9VIRU</name>
<dbReference type="EMBL" id="PP511488">
    <property type="protein sequence ID" value="XCD04644.1"/>
    <property type="molecule type" value="Genomic_DNA"/>
</dbReference>
<evidence type="ECO:0000313" key="5">
    <source>
        <dbReference type="EMBL" id="XCD05202.1"/>
    </source>
</evidence>
<evidence type="ECO:0000313" key="1">
    <source>
        <dbReference type="EMBL" id="XCD03845.1"/>
    </source>
</evidence>
<evidence type="ECO:0000313" key="3">
    <source>
        <dbReference type="EMBL" id="XCD04378.1"/>
    </source>
</evidence>
<dbReference type="EMBL" id="PP511452">
    <property type="protein sequence ID" value="XCD04378.1"/>
    <property type="molecule type" value="Genomic_DNA"/>
</dbReference>
<evidence type="ECO:0000313" key="8">
    <source>
        <dbReference type="EMBL" id="XCD06280.1"/>
    </source>
</evidence>
<evidence type="ECO:0000313" key="10">
    <source>
        <dbReference type="EMBL" id="XCD07720.1"/>
    </source>
</evidence>
<protein>
    <submittedName>
        <fullName evidence="5">Uncharacterized protein</fullName>
    </submittedName>
</protein>
<evidence type="ECO:0000313" key="11">
    <source>
        <dbReference type="EMBL" id="XCD08111.1"/>
    </source>
</evidence>
<dbReference type="EMBL" id="PP511713">
    <property type="protein sequence ID" value="XCD06811.1"/>
    <property type="molecule type" value="Genomic_DNA"/>
</dbReference>
<evidence type="ECO:0000313" key="2">
    <source>
        <dbReference type="EMBL" id="XCD04338.1"/>
    </source>
</evidence>
<accession>A0AAU8AZ15</accession>
<dbReference type="EMBL" id="PP511528">
    <property type="protein sequence ID" value="XCD05202.1"/>
    <property type="molecule type" value="Genomic_DNA"/>
</dbReference>
<evidence type="ECO:0000313" key="7">
    <source>
        <dbReference type="EMBL" id="XCD05970.1"/>
    </source>
</evidence>
<dbReference type="EMBL" id="PP511600">
    <property type="protein sequence ID" value="XCD05844.1"/>
    <property type="molecule type" value="Genomic_DNA"/>
</dbReference>
<dbReference type="EMBL" id="PP511802">
    <property type="protein sequence ID" value="XCD07720.1"/>
    <property type="molecule type" value="Genomic_DNA"/>
</dbReference>
<dbReference type="EMBL" id="PP511617">
    <property type="protein sequence ID" value="XCD05970.1"/>
    <property type="molecule type" value="Genomic_DNA"/>
</dbReference>
<proteinExistence type="predicted"/>
<evidence type="ECO:0000313" key="4">
    <source>
        <dbReference type="EMBL" id="XCD04644.1"/>
    </source>
</evidence>
<sequence length="68" mass="7725">MAKYISSVCVTLYPKDSSLDLRSFVICLDHNSGSTMLHAIDFVTRSPLVKSYFSKYFISSLTFKYSTL</sequence>
<dbReference type="EMBL" id="PP511857">
    <property type="protein sequence ID" value="XCD08111.1"/>
    <property type="molecule type" value="Genomic_DNA"/>
</dbReference>
<organism evidence="5">
    <name type="scientific">Dulem virus 245</name>
    <dbReference type="NCBI Taxonomy" id="3145722"/>
    <lineage>
        <taxon>Viruses</taxon>
        <taxon>Monodnaviria</taxon>
        <taxon>Sangervirae</taxon>
        <taxon>Phixviricota</taxon>
        <taxon>Malgrandaviricetes</taxon>
        <taxon>Petitvirales</taxon>
        <taxon>Microviridae</taxon>
        <taxon>Microvirus</taxon>
    </lineage>
</organism>
<reference evidence="5" key="1">
    <citation type="submission" date="2024-03" db="EMBL/GenBank/DDBJ databases">
        <title>Diverse circular DNA viruses in blood, oral, and fecal samples of captive lemurs.</title>
        <authorList>
            <person name="Paietta E.N."/>
            <person name="Kraberger S."/>
            <person name="Lund M.C."/>
            <person name="Custer J.M."/>
            <person name="Vargas K.M."/>
            <person name="Ehmke E.E."/>
            <person name="Yoder A.D."/>
            <person name="Varsani A."/>
        </authorList>
    </citation>
    <scope>NUCLEOTIDE SEQUENCE</scope>
    <source>
        <strain evidence="1">Duke_21_36</strain>
        <strain evidence="2">Duke_23FF_3673</strain>
        <strain evidence="3">Duke_23FS_22</strain>
        <strain evidence="4">Duke_24FF_899</strain>
        <strain evidence="5">Duke_24FS_42</strain>
        <strain evidence="6">Duke_24SF_674</strain>
        <strain evidence="7">Duke_25FF_958</strain>
        <strain evidence="8">Duke_25FS_56</strain>
        <strain evidence="9">Duke_26_29</strain>
        <strain evidence="10">Duke_28FS_42</strain>
        <strain evidence="11">Duke_29_21</strain>
    </source>
</reference>